<accession>A0A8J7DPS7</accession>
<evidence type="ECO:0000313" key="1">
    <source>
        <dbReference type="EMBL" id="MBE9080225.1"/>
    </source>
</evidence>
<protein>
    <submittedName>
        <fullName evidence="1">Uncharacterized protein</fullName>
    </submittedName>
</protein>
<keyword evidence="2" id="KW-1185">Reference proteome</keyword>
<dbReference type="RefSeq" id="WP_193911963.1">
    <property type="nucleotide sequence ID" value="NZ_JADEXG010000093.1"/>
</dbReference>
<name>A0A8J7DPS7_9CYAN</name>
<dbReference type="AlphaFoldDB" id="A0A8J7DPS7"/>
<comment type="caution">
    <text evidence="1">The sequence shown here is derived from an EMBL/GenBank/DDBJ whole genome shotgun (WGS) entry which is preliminary data.</text>
</comment>
<dbReference type="EMBL" id="JADEXG010000093">
    <property type="protein sequence ID" value="MBE9080225.1"/>
    <property type="molecule type" value="Genomic_DNA"/>
</dbReference>
<proteinExistence type="predicted"/>
<reference evidence="1" key="1">
    <citation type="submission" date="2020-10" db="EMBL/GenBank/DDBJ databases">
        <authorList>
            <person name="Castelo-Branco R."/>
            <person name="Eusebio N."/>
            <person name="Adriana R."/>
            <person name="Vieira A."/>
            <person name="Brugerolle De Fraissinette N."/>
            <person name="Rezende De Castro R."/>
            <person name="Schneider M.P."/>
            <person name="Vasconcelos V."/>
            <person name="Leao P.N."/>
        </authorList>
    </citation>
    <scope>NUCLEOTIDE SEQUENCE</scope>
    <source>
        <strain evidence="1">LEGE 07310</strain>
    </source>
</reference>
<organism evidence="1 2">
    <name type="scientific">Vasconcelosia minhoensis LEGE 07310</name>
    <dbReference type="NCBI Taxonomy" id="915328"/>
    <lineage>
        <taxon>Bacteria</taxon>
        <taxon>Bacillati</taxon>
        <taxon>Cyanobacteriota</taxon>
        <taxon>Cyanophyceae</taxon>
        <taxon>Nodosilineales</taxon>
        <taxon>Cymatolegaceae</taxon>
        <taxon>Vasconcelosia</taxon>
        <taxon>Vasconcelosia minhoensis</taxon>
    </lineage>
</organism>
<sequence>MRVKWGRSVIEILGQMLFWQELDYEDIIPVLEAATNYSNAEVRKFAIGIVNEETI</sequence>
<gene>
    <name evidence="1" type="ORF">IQ241_23545</name>
</gene>
<evidence type="ECO:0000313" key="2">
    <source>
        <dbReference type="Proteomes" id="UP000636505"/>
    </source>
</evidence>
<dbReference type="Proteomes" id="UP000636505">
    <property type="component" value="Unassembled WGS sequence"/>
</dbReference>